<dbReference type="InterPro" id="IPR017930">
    <property type="entry name" value="Myb_dom"/>
</dbReference>
<dbReference type="Gene3D" id="1.10.10.60">
    <property type="entry name" value="Homeodomain-like"/>
    <property type="match status" value="1"/>
</dbReference>
<sequence>MGRKCSHCGNMGHNSRTCTTYRGTGAFGTAGLRLFGVQLDVPSSSSSSSSSSSPIAVLKKSFSMDCLPSSPTPSVSPSPSSSLPSISPDKSSVGYLSDGLLGRAQERKKGMPSNSHLVSLLLLQLTWVLFLVPSFPQNAGLINEQFSSSYLGKGDWKGISRNFVATRTPTQVASHAQKYFLRPASLDKKKRRSSLFDMVKGSNTAKHHVNISSSRPSDPAIAKYLSITTSSGQEAHQGSNLSLMDLNLFGQNVKNSDRETDNSRVPSGNHAIPNWSFGSLNSQLNPSTASRMPVKPFPATAAPDLELKLGAPRQIDHNKPSPSTLLTGSITIF</sequence>
<keyword evidence="5" id="KW-0539">Nucleus</keyword>
<dbReference type="InterPro" id="IPR052245">
    <property type="entry name" value="Plant_Stress_Dev_TF"/>
</dbReference>
<feature type="compositionally biased region" description="Low complexity" evidence="7">
    <location>
        <begin position="77"/>
        <end position="90"/>
    </location>
</feature>
<comment type="subcellular location">
    <subcellularLocation>
        <location evidence="1">Nucleus</location>
    </subcellularLocation>
</comment>
<dbReference type="GO" id="GO:0003677">
    <property type="term" value="F:DNA binding"/>
    <property type="evidence" value="ECO:0007669"/>
    <property type="project" value="UniProtKB-KW"/>
</dbReference>
<dbReference type="Proteomes" id="UP001188597">
    <property type="component" value="Unassembled WGS sequence"/>
</dbReference>
<feature type="region of interest" description="Disordered" evidence="7">
    <location>
        <begin position="68"/>
        <end position="90"/>
    </location>
</feature>
<gene>
    <name evidence="10" type="ORF">RJ639_026550</name>
</gene>
<dbReference type="GO" id="GO:0009723">
    <property type="term" value="P:response to ethylene"/>
    <property type="evidence" value="ECO:0007669"/>
    <property type="project" value="TreeGrafter"/>
</dbReference>
<feature type="domain" description="HTH myb-type" evidence="9">
    <location>
        <begin position="151"/>
        <end position="184"/>
    </location>
</feature>
<evidence type="ECO:0000313" key="11">
    <source>
        <dbReference type="Proteomes" id="UP001188597"/>
    </source>
</evidence>
<dbReference type="GO" id="GO:0006355">
    <property type="term" value="P:regulation of DNA-templated transcription"/>
    <property type="evidence" value="ECO:0007669"/>
    <property type="project" value="UniProtKB-ARBA"/>
</dbReference>
<keyword evidence="4" id="KW-0804">Transcription</keyword>
<evidence type="ECO:0000256" key="4">
    <source>
        <dbReference type="ARBA" id="ARBA00023163"/>
    </source>
</evidence>
<feature type="region of interest" description="Disordered" evidence="7">
    <location>
        <begin position="253"/>
        <end position="278"/>
    </location>
</feature>
<keyword evidence="2" id="KW-0805">Transcription regulation</keyword>
<evidence type="ECO:0000259" key="9">
    <source>
        <dbReference type="PROSITE" id="PS51294"/>
    </source>
</evidence>
<dbReference type="SUPFAM" id="SSF46689">
    <property type="entry name" value="Homeodomain-like"/>
    <property type="match status" value="1"/>
</dbReference>
<dbReference type="NCBIfam" id="TIGR01557">
    <property type="entry name" value="myb_SHAQKYF"/>
    <property type="match status" value="1"/>
</dbReference>
<dbReference type="PANTHER" id="PTHR44191:SF62">
    <property type="entry name" value="OS04G0341900 PROTEIN"/>
    <property type="match status" value="1"/>
</dbReference>
<dbReference type="InterPro" id="IPR009057">
    <property type="entry name" value="Homeodomain-like_sf"/>
</dbReference>
<organism evidence="10 11">
    <name type="scientific">Escallonia herrerae</name>
    <dbReference type="NCBI Taxonomy" id="1293975"/>
    <lineage>
        <taxon>Eukaryota</taxon>
        <taxon>Viridiplantae</taxon>
        <taxon>Streptophyta</taxon>
        <taxon>Embryophyta</taxon>
        <taxon>Tracheophyta</taxon>
        <taxon>Spermatophyta</taxon>
        <taxon>Magnoliopsida</taxon>
        <taxon>eudicotyledons</taxon>
        <taxon>Gunneridae</taxon>
        <taxon>Pentapetalae</taxon>
        <taxon>asterids</taxon>
        <taxon>campanulids</taxon>
        <taxon>Escalloniales</taxon>
        <taxon>Escalloniaceae</taxon>
        <taxon>Escallonia</taxon>
    </lineage>
</organism>
<dbReference type="PROSITE" id="PS51294">
    <property type="entry name" value="HTH_MYB"/>
    <property type="match status" value="1"/>
</dbReference>
<evidence type="ECO:0000313" key="10">
    <source>
        <dbReference type="EMBL" id="KAK2996627.1"/>
    </source>
</evidence>
<keyword evidence="3" id="KW-0238">DNA-binding</keyword>
<dbReference type="GO" id="GO:0008270">
    <property type="term" value="F:zinc ion binding"/>
    <property type="evidence" value="ECO:0007669"/>
    <property type="project" value="UniProtKB-KW"/>
</dbReference>
<dbReference type="PROSITE" id="PS50158">
    <property type="entry name" value="ZF_CCHC"/>
    <property type="match status" value="1"/>
</dbReference>
<evidence type="ECO:0000256" key="3">
    <source>
        <dbReference type="ARBA" id="ARBA00023125"/>
    </source>
</evidence>
<evidence type="ECO:0000256" key="2">
    <source>
        <dbReference type="ARBA" id="ARBA00023015"/>
    </source>
</evidence>
<dbReference type="AlphaFoldDB" id="A0AA88S6L7"/>
<dbReference type="InterPro" id="IPR006447">
    <property type="entry name" value="Myb_dom_plants"/>
</dbReference>
<keyword evidence="6" id="KW-0862">Zinc</keyword>
<dbReference type="PANTHER" id="PTHR44191">
    <property type="entry name" value="TRANSCRIPTION FACTOR KUA1"/>
    <property type="match status" value="1"/>
</dbReference>
<name>A0AA88S6L7_9ASTE</name>
<evidence type="ECO:0000256" key="6">
    <source>
        <dbReference type="PROSITE-ProRule" id="PRU00047"/>
    </source>
</evidence>
<dbReference type="GO" id="GO:0005634">
    <property type="term" value="C:nucleus"/>
    <property type="evidence" value="ECO:0007669"/>
    <property type="project" value="UniProtKB-SubCell"/>
</dbReference>
<evidence type="ECO:0000259" key="8">
    <source>
        <dbReference type="PROSITE" id="PS50158"/>
    </source>
</evidence>
<dbReference type="EMBL" id="JAVXUP010004850">
    <property type="protein sequence ID" value="KAK2996627.1"/>
    <property type="molecule type" value="Genomic_DNA"/>
</dbReference>
<protein>
    <submittedName>
        <fullName evidence="10">Uncharacterized protein</fullName>
    </submittedName>
</protein>
<evidence type="ECO:0000256" key="1">
    <source>
        <dbReference type="ARBA" id="ARBA00004123"/>
    </source>
</evidence>
<evidence type="ECO:0000256" key="5">
    <source>
        <dbReference type="ARBA" id="ARBA00023242"/>
    </source>
</evidence>
<proteinExistence type="predicted"/>
<feature type="domain" description="CCHC-type" evidence="8">
    <location>
        <begin position="3"/>
        <end position="18"/>
    </location>
</feature>
<evidence type="ECO:0000256" key="7">
    <source>
        <dbReference type="SAM" id="MobiDB-lite"/>
    </source>
</evidence>
<dbReference type="InterPro" id="IPR001878">
    <property type="entry name" value="Znf_CCHC"/>
</dbReference>
<keyword evidence="6" id="KW-0863">Zinc-finger</keyword>
<keyword evidence="6" id="KW-0479">Metal-binding</keyword>
<reference evidence="10" key="1">
    <citation type="submission" date="2022-12" db="EMBL/GenBank/DDBJ databases">
        <title>Draft genome assemblies for two species of Escallonia (Escalloniales).</title>
        <authorList>
            <person name="Chanderbali A."/>
            <person name="Dervinis C."/>
            <person name="Anghel I."/>
            <person name="Soltis D."/>
            <person name="Soltis P."/>
            <person name="Zapata F."/>
        </authorList>
    </citation>
    <scope>NUCLEOTIDE SEQUENCE</scope>
    <source>
        <strain evidence="10">UCBG64.0493</strain>
        <tissue evidence="10">Leaf</tissue>
    </source>
</reference>
<dbReference type="GO" id="GO:0009739">
    <property type="term" value="P:response to gibberellin"/>
    <property type="evidence" value="ECO:0007669"/>
    <property type="project" value="TreeGrafter"/>
</dbReference>
<comment type="caution">
    <text evidence="10">The sequence shown here is derived from an EMBL/GenBank/DDBJ whole genome shotgun (WGS) entry which is preliminary data.</text>
</comment>
<keyword evidence="11" id="KW-1185">Reference proteome</keyword>
<accession>A0AA88S6L7</accession>